<evidence type="ECO:0000313" key="3">
    <source>
        <dbReference type="EMBL" id="KAL3756750.1"/>
    </source>
</evidence>
<reference evidence="3 4" key="1">
    <citation type="submission" date="2024-10" db="EMBL/GenBank/DDBJ databases">
        <title>Updated reference genomes for cyclostephanoid diatoms.</title>
        <authorList>
            <person name="Roberts W.R."/>
            <person name="Alverson A.J."/>
        </authorList>
    </citation>
    <scope>NUCLEOTIDE SEQUENCE [LARGE SCALE GENOMIC DNA]</scope>
    <source>
        <strain evidence="3 4">AJA232-27</strain>
    </source>
</reference>
<dbReference type="AlphaFoldDB" id="A0ABD3M8A8"/>
<accession>A0ABD3M8A8</accession>
<evidence type="ECO:0000313" key="4">
    <source>
        <dbReference type="Proteomes" id="UP001530293"/>
    </source>
</evidence>
<organism evidence="3 4">
    <name type="scientific">Discostella pseudostelligera</name>
    <dbReference type="NCBI Taxonomy" id="259834"/>
    <lineage>
        <taxon>Eukaryota</taxon>
        <taxon>Sar</taxon>
        <taxon>Stramenopiles</taxon>
        <taxon>Ochrophyta</taxon>
        <taxon>Bacillariophyta</taxon>
        <taxon>Coscinodiscophyceae</taxon>
        <taxon>Thalassiosirophycidae</taxon>
        <taxon>Stephanodiscales</taxon>
        <taxon>Stephanodiscaceae</taxon>
        <taxon>Discostella</taxon>
    </lineage>
</organism>
<gene>
    <name evidence="3" type="ORF">ACHAWU_003500</name>
</gene>
<keyword evidence="4" id="KW-1185">Reference proteome</keyword>
<feature type="chain" id="PRO_5044882152" evidence="2">
    <location>
        <begin position="21"/>
        <end position="125"/>
    </location>
</feature>
<evidence type="ECO:0000256" key="2">
    <source>
        <dbReference type="SAM" id="SignalP"/>
    </source>
</evidence>
<keyword evidence="2" id="KW-0732">Signal</keyword>
<feature type="region of interest" description="Disordered" evidence="1">
    <location>
        <begin position="42"/>
        <end position="72"/>
    </location>
</feature>
<comment type="caution">
    <text evidence="3">The sequence shown here is derived from an EMBL/GenBank/DDBJ whole genome shotgun (WGS) entry which is preliminary data.</text>
</comment>
<dbReference type="Proteomes" id="UP001530293">
    <property type="component" value="Unassembled WGS sequence"/>
</dbReference>
<evidence type="ECO:0000256" key="1">
    <source>
        <dbReference type="SAM" id="MobiDB-lite"/>
    </source>
</evidence>
<feature type="signal peptide" evidence="2">
    <location>
        <begin position="1"/>
        <end position="20"/>
    </location>
</feature>
<sequence>MFRIIPFAVILLASTADAAAANYFAAPGLWGIENPIILTKASSGRKKKSDITEVTPASRKSTNNTGKDNKQDEVEYVNRYFSDELDEAEEAFYRAVEHVEKAVVHAVDDEVETLFPHRKKSTTTE</sequence>
<proteinExistence type="predicted"/>
<protein>
    <submittedName>
        <fullName evidence="3">Uncharacterized protein</fullName>
    </submittedName>
</protein>
<dbReference type="EMBL" id="JALLBG020000293">
    <property type="protein sequence ID" value="KAL3756750.1"/>
    <property type="molecule type" value="Genomic_DNA"/>
</dbReference>
<name>A0ABD3M8A8_9STRA</name>